<evidence type="ECO:0000313" key="2">
    <source>
        <dbReference type="EMBL" id="MBB5717019.1"/>
    </source>
</evidence>
<dbReference type="InterPro" id="IPR054189">
    <property type="entry name" value="DUF6894"/>
</dbReference>
<name>A0A7W9EW44_9SPHN</name>
<evidence type="ECO:0000313" key="3">
    <source>
        <dbReference type="Proteomes" id="UP000546200"/>
    </source>
</evidence>
<accession>A0A7W9EW44</accession>
<evidence type="ECO:0000259" key="1">
    <source>
        <dbReference type="Pfam" id="PF21834"/>
    </source>
</evidence>
<dbReference type="Pfam" id="PF21834">
    <property type="entry name" value="DUF6894"/>
    <property type="match status" value="1"/>
</dbReference>
<protein>
    <recommendedName>
        <fullName evidence="1">DUF6894 domain-containing protein</fullName>
    </recommendedName>
</protein>
<comment type="caution">
    <text evidence="2">The sequence shown here is derived from an EMBL/GenBank/DDBJ whole genome shotgun (WGS) entry which is preliminary data.</text>
</comment>
<keyword evidence="3" id="KW-1185">Reference proteome</keyword>
<dbReference type="Proteomes" id="UP000546200">
    <property type="component" value="Unassembled WGS sequence"/>
</dbReference>
<dbReference type="RefSeq" id="WP_184060763.1">
    <property type="nucleotide sequence ID" value="NZ_JACIJK010000021.1"/>
</dbReference>
<organism evidence="2 3">
    <name type="scientific">Sphingomonas aerophila</name>
    <dbReference type="NCBI Taxonomy" id="1344948"/>
    <lineage>
        <taxon>Bacteria</taxon>
        <taxon>Pseudomonadati</taxon>
        <taxon>Pseudomonadota</taxon>
        <taxon>Alphaproteobacteria</taxon>
        <taxon>Sphingomonadales</taxon>
        <taxon>Sphingomonadaceae</taxon>
        <taxon>Sphingomonas</taxon>
    </lineage>
</organism>
<dbReference type="AlphaFoldDB" id="A0A7W9EW44"/>
<gene>
    <name evidence="2" type="ORF">FHS94_003893</name>
</gene>
<sequence>MQRFFFHLRDHVHSIIDPDGVELPDLSAARQKTLGAARDVLSADIKTGLLDLRFRIDVEDEDGQIVHSLPFAQAFAVIQDDNDGRSVAAFRR</sequence>
<feature type="domain" description="DUF6894" evidence="1">
    <location>
        <begin position="3"/>
        <end position="72"/>
    </location>
</feature>
<dbReference type="EMBL" id="JACIJK010000021">
    <property type="protein sequence ID" value="MBB5717019.1"/>
    <property type="molecule type" value="Genomic_DNA"/>
</dbReference>
<proteinExistence type="predicted"/>
<reference evidence="2 3" key="1">
    <citation type="submission" date="2020-08" db="EMBL/GenBank/DDBJ databases">
        <title>Genomic Encyclopedia of Type Strains, Phase IV (KMG-IV): sequencing the most valuable type-strain genomes for metagenomic binning, comparative biology and taxonomic classification.</title>
        <authorList>
            <person name="Goeker M."/>
        </authorList>
    </citation>
    <scope>NUCLEOTIDE SEQUENCE [LARGE SCALE GENOMIC DNA]</scope>
    <source>
        <strain evidence="2 3">DSM 100044</strain>
    </source>
</reference>